<dbReference type="STRING" id="1917485.BOO69_09535"/>
<keyword evidence="2" id="KW-1185">Reference proteome</keyword>
<evidence type="ECO:0000313" key="1">
    <source>
        <dbReference type="EMBL" id="APE43628.1"/>
    </source>
</evidence>
<reference evidence="1 2" key="1">
    <citation type="submission" date="2016-11" db="EMBL/GenBank/DDBJ databases">
        <title>Complete genome sequence of Sulfitobacter sp. AM1-D1, a toxic bacteria associated with marine dinoflagellate Alexandrium minutum in East China Sea.</title>
        <authorList>
            <person name="Yang Q."/>
            <person name="Zhang X."/>
            <person name="Tian X."/>
        </authorList>
    </citation>
    <scope>NUCLEOTIDE SEQUENCE [LARGE SCALE GENOMIC DNA]</scope>
    <source>
        <strain evidence="1 2">AM1-D1</strain>
    </source>
</reference>
<proteinExistence type="predicted"/>
<dbReference type="OrthoDB" id="6064795at2"/>
<dbReference type="Gene3D" id="1.10.260.40">
    <property type="entry name" value="lambda repressor-like DNA-binding domains"/>
    <property type="match status" value="1"/>
</dbReference>
<evidence type="ECO:0000313" key="2">
    <source>
        <dbReference type="Proteomes" id="UP000181897"/>
    </source>
</evidence>
<protein>
    <recommendedName>
        <fullName evidence="3">Transcriptional regulator</fullName>
    </recommendedName>
</protein>
<organism evidence="1 2">
    <name type="scientific">Sulfitobacter alexandrii</name>
    <dbReference type="NCBI Taxonomy" id="1917485"/>
    <lineage>
        <taxon>Bacteria</taxon>
        <taxon>Pseudomonadati</taxon>
        <taxon>Pseudomonadota</taxon>
        <taxon>Alphaproteobacteria</taxon>
        <taxon>Rhodobacterales</taxon>
        <taxon>Roseobacteraceae</taxon>
        <taxon>Sulfitobacter</taxon>
    </lineage>
</organism>
<dbReference type="GO" id="GO:0003677">
    <property type="term" value="F:DNA binding"/>
    <property type="evidence" value="ECO:0007669"/>
    <property type="project" value="InterPro"/>
</dbReference>
<dbReference type="AlphaFoldDB" id="A0A1J0WH21"/>
<name>A0A1J0WH21_9RHOB</name>
<sequence length="124" mass="13771">MSPRMDMAQECWGVLPDWVEALVNACDADGSSQNKVARRLKFSATVISQVLRNEYKGSLGNIERRVRAIYAPGTVQCPALGPISSEDCLTWQDDAGELRSSAPMTVRMFRACRKCPRYNGEPDT</sequence>
<gene>
    <name evidence="1" type="ORF">BOO69_09535</name>
</gene>
<dbReference type="InterPro" id="IPR010982">
    <property type="entry name" value="Lambda_DNA-bd_dom_sf"/>
</dbReference>
<dbReference type="KEGG" id="suam:BOO69_09535"/>
<accession>A0A1J0WH21</accession>
<evidence type="ECO:0008006" key="3">
    <source>
        <dbReference type="Google" id="ProtNLM"/>
    </source>
</evidence>
<dbReference type="EMBL" id="CP018076">
    <property type="protein sequence ID" value="APE43628.1"/>
    <property type="molecule type" value="Genomic_DNA"/>
</dbReference>
<dbReference type="Proteomes" id="UP000181897">
    <property type="component" value="Chromosome"/>
</dbReference>
<dbReference type="RefSeq" id="WP_071971961.1">
    <property type="nucleotide sequence ID" value="NZ_CP018076.1"/>
</dbReference>